<evidence type="ECO:0000313" key="1">
    <source>
        <dbReference type="EMBL" id="MPM55208.1"/>
    </source>
</evidence>
<gene>
    <name evidence="1" type="ORF">SDC9_102001</name>
</gene>
<organism evidence="1">
    <name type="scientific">bioreactor metagenome</name>
    <dbReference type="NCBI Taxonomy" id="1076179"/>
    <lineage>
        <taxon>unclassified sequences</taxon>
        <taxon>metagenomes</taxon>
        <taxon>ecological metagenomes</taxon>
    </lineage>
</organism>
<dbReference type="AlphaFoldDB" id="A0A645AR06"/>
<name>A0A645AR06_9ZZZZ</name>
<proteinExistence type="predicted"/>
<accession>A0A645AR06</accession>
<comment type="caution">
    <text evidence="1">The sequence shown here is derived from an EMBL/GenBank/DDBJ whole genome shotgun (WGS) entry which is preliminary data.</text>
</comment>
<reference evidence="1" key="1">
    <citation type="submission" date="2019-08" db="EMBL/GenBank/DDBJ databases">
        <authorList>
            <person name="Kucharzyk K."/>
            <person name="Murdoch R.W."/>
            <person name="Higgins S."/>
            <person name="Loffler F."/>
        </authorList>
    </citation>
    <scope>NUCLEOTIDE SEQUENCE</scope>
</reference>
<sequence length="101" mass="11711">MGIFEKLDNIEIKKLVEELVKKVPIAEEYSSIKTMAIKAAIDLDEKKKNDKKIKENKEVKKPTHGLVVLYELAKKNKKHPYDILKKEGYIKNPIDEFLTIS</sequence>
<dbReference type="EMBL" id="VSSQ01015166">
    <property type="protein sequence ID" value="MPM55208.1"/>
    <property type="molecule type" value="Genomic_DNA"/>
</dbReference>
<protein>
    <submittedName>
        <fullName evidence="1">Uncharacterized protein</fullName>
    </submittedName>
</protein>